<protein>
    <submittedName>
        <fullName evidence="1">Uncharacterized protein</fullName>
    </submittedName>
</protein>
<keyword evidence="2" id="KW-1185">Reference proteome</keyword>
<dbReference type="EMBL" id="SMAD01000002">
    <property type="protein sequence ID" value="TCS88812.1"/>
    <property type="molecule type" value="Genomic_DNA"/>
</dbReference>
<name>A0A4R3KXW2_9SPHI</name>
<sequence length="74" mass="8241">MNELFSISSKLINPAVILTDRAARIFLAILSGINNAILQIPNSLPIKLGVILSLKNFGGRMKERRKSRPGLRKR</sequence>
<proteinExistence type="predicted"/>
<dbReference type="Proteomes" id="UP000295807">
    <property type="component" value="Unassembled WGS sequence"/>
</dbReference>
<accession>A0A4R3KXW2</accession>
<evidence type="ECO:0000313" key="2">
    <source>
        <dbReference type="Proteomes" id="UP000295807"/>
    </source>
</evidence>
<gene>
    <name evidence="1" type="ORF">EDD80_1022</name>
</gene>
<evidence type="ECO:0000313" key="1">
    <source>
        <dbReference type="EMBL" id="TCS88812.1"/>
    </source>
</evidence>
<comment type="caution">
    <text evidence="1">The sequence shown here is derived from an EMBL/GenBank/DDBJ whole genome shotgun (WGS) entry which is preliminary data.</text>
</comment>
<reference evidence="1 2" key="1">
    <citation type="submission" date="2019-03" db="EMBL/GenBank/DDBJ databases">
        <title>Genomic Encyclopedia of Type Strains, Phase IV (KMG-IV): sequencing the most valuable type-strain genomes for metagenomic binning, comparative biology and taxonomic classification.</title>
        <authorList>
            <person name="Goeker M."/>
        </authorList>
    </citation>
    <scope>NUCLEOTIDE SEQUENCE [LARGE SCALE GENOMIC DNA]</scope>
    <source>
        <strain evidence="1 2">DSM 21100</strain>
    </source>
</reference>
<organism evidence="1 2">
    <name type="scientific">Anseongella ginsenosidimutans</name>
    <dbReference type="NCBI Taxonomy" id="496056"/>
    <lineage>
        <taxon>Bacteria</taxon>
        <taxon>Pseudomonadati</taxon>
        <taxon>Bacteroidota</taxon>
        <taxon>Sphingobacteriia</taxon>
        <taxon>Sphingobacteriales</taxon>
        <taxon>Sphingobacteriaceae</taxon>
        <taxon>Anseongella</taxon>
    </lineage>
</organism>
<dbReference type="AlphaFoldDB" id="A0A4R3KXW2"/>